<evidence type="ECO:0000256" key="1">
    <source>
        <dbReference type="SAM" id="Phobius"/>
    </source>
</evidence>
<keyword evidence="5" id="KW-1185">Reference proteome</keyword>
<protein>
    <recommendedName>
        <fullName evidence="6">Reverse transcriptase domain-containing protein</fullName>
    </recommendedName>
</protein>
<organism evidence="4 5">
    <name type="scientific">Rehmannia glutinosa</name>
    <name type="common">Chinese foxglove</name>
    <dbReference type="NCBI Taxonomy" id="99300"/>
    <lineage>
        <taxon>Eukaryota</taxon>
        <taxon>Viridiplantae</taxon>
        <taxon>Streptophyta</taxon>
        <taxon>Embryophyta</taxon>
        <taxon>Tracheophyta</taxon>
        <taxon>Spermatophyta</taxon>
        <taxon>Magnoliopsida</taxon>
        <taxon>eudicotyledons</taxon>
        <taxon>Gunneridae</taxon>
        <taxon>Pentapetalae</taxon>
        <taxon>asterids</taxon>
        <taxon>lamiids</taxon>
        <taxon>Lamiales</taxon>
        <taxon>Orobanchaceae</taxon>
        <taxon>Rehmannieae</taxon>
        <taxon>Rehmannia</taxon>
    </lineage>
</organism>
<evidence type="ECO:0000259" key="2">
    <source>
        <dbReference type="Pfam" id="PF00078"/>
    </source>
</evidence>
<comment type="caution">
    <text evidence="4">The sequence shown here is derived from an EMBL/GenBank/DDBJ whole genome shotgun (WGS) entry which is preliminary data.</text>
</comment>
<dbReference type="InterPro" id="IPR052343">
    <property type="entry name" value="Retrotransposon-Effector_Assoc"/>
</dbReference>
<dbReference type="SUPFAM" id="SSF56219">
    <property type="entry name" value="DNase I-like"/>
    <property type="match status" value="1"/>
</dbReference>
<dbReference type="PANTHER" id="PTHR46890:SF48">
    <property type="entry name" value="RNA-DIRECTED DNA POLYMERASE"/>
    <property type="match status" value="1"/>
</dbReference>
<evidence type="ECO:0008006" key="6">
    <source>
        <dbReference type="Google" id="ProtNLM"/>
    </source>
</evidence>
<dbReference type="Pfam" id="PF00078">
    <property type="entry name" value="RVT_1"/>
    <property type="match status" value="1"/>
</dbReference>
<dbReference type="Pfam" id="PF03372">
    <property type="entry name" value="Exo_endo_phos"/>
    <property type="match status" value="1"/>
</dbReference>
<gene>
    <name evidence="4" type="ORF">DH2020_003997</name>
</gene>
<accession>A0ABR0XN87</accession>
<evidence type="ECO:0000313" key="5">
    <source>
        <dbReference type="Proteomes" id="UP001318860"/>
    </source>
</evidence>
<reference evidence="4 5" key="1">
    <citation type="journal article" date="2021" name="Comput. Struct. Biotechnol. J.">
        <title>De novo genome assembly of the potent medicinal plant Rehmannia glutinosa using nanopore technology.</title>
        <authorList>
            <person name="Ma L."/>
            <person name="Dong C."/>
            <person name="Song C."/>
            <person name="Wang X."/>
            <person name="Zheng X."/>
            <person name="Niu Y."/>
            <person name="Chen S."/>
            <person name="Feng W."/>
        </authorList>
    </citation>
    <scope>NUCLEOTIDE SEQUENCE [LARGE SCALE GENOMIC DNA]</scope>
    <source>
        <strain evidence="4">DH-2019</strain>
    </source>
</reference>
<keyword evidence="1" id="KW-0812">Transmembrane</keyword>
<keyword evidence="1" id="KW-0472">Membrane</keyword>
<dbReference type="InterPro" id="IPR000477">
    <property type="entry name" value="RT_dom"/>
</dbReference>
<feature type="transmembrane region" description="Helical" evidence="1">
    <location>
        <begin position="596"/>
        <end position="615"/>
    </location>
</feature>
<name>A0ABR0XN87_REHGL</name>
<dbReference type="InterPro" id="IPR043502">
    <property type="entry name" value="DNA/RNA_pol_sf"/>
</dbReference>
<dbReference type="Gene3D" id="3.60.10.10">
    <property type="entry name" value="Endonuclease/exonuclease/phosphatase"/>
    <property type="match status" value="1"/>
</dbReference>
<dbReference type="EMBL" id="JABTTQ020000003">
    <property type="protein sequence ID" value="KAK6160616.1"/>
    <property type="molecule type" value="Genomic_DNA"/>
</dbReference>
<feature type="domain" description="Endonuclease/exonuclease/phosphatase" evidence="3">
    <location>
        <begin position="8"/>
        <end position="218"/>
    </location>
</feature>
<proteinExistence type="predicted"/>
<dbReference type="Proteomes" id="UP001318860">
    <property type="component" value="Unassembled WGS sequence"/>
</dbReference>
<dbReference type="InterPro" id="IPR036691">
    <property type="entry name" value="Endo/exonu/phosph_ase_sf"/>
</dbReference>
<dbReference type="PANTHER" id="PTHR46890">
    <property type="entry name" value="NON-LTR RETROLELEMENT REVERSE TRANSCRIPTASE-LIKE PROTEIN-RELATED"/>
    <property type="match status" value="1"/>
</dbReference>
<sequence>MSAQILIWNVRGIHNNPSINHVKFLCHEHHISILALLEPMTTPDFTTFCKKLGFHHGVANTSNKIWVLWKNSIFGSLLKDCGSVIDMTFSSPLFHCPFNDSFVYAKSTRMERRDLWDDLRESSADYINNPWVIGGDFNCFLHPEERVGSSTNRFSDMAEFGQMVSDCGINDAGFEGAMHIWSRNGLQERLDRIFVNSKWTDLFPKFNVKHLARIKSDHAPLLLTAHLSVKKPPYAFRYFKMWTRHHSFTDTVAEVWKHPTGFHGMLNLHHKLIRVKQKLKWWNKQVFGNIFQKLSEAEAKVVAAEKRYDANPNPTSRIALNLAIVELVLATKIEEDYWHQKATCKWIVEGERNTQYFHNLVKQKRIRGRIHSVIDNGVTINSEDDLQKSCVNHFSYVMANDISIPPFACPFPIPQVPSHVSLTDLCSLPSEDEVKQVVFSICPNSSAGPDGFSSHFYQICWSFIKDDIMGAVYDFFAGNPLPKCYTATSIVLIPKNVHPTSWSEYRPISLCNVSNKILTKILNNRLYELLPHLISPNQSGFIKNRLISDNVLLAQELMHSITAKHEPKNVVFKLDMAKAYDRVQWDFLKWMLDRMGFPHIGLLLFIMLCLTAGFLF</sequence>
<dbReference type="InterPro" id="IPR005135">
    <property type="entry name" value="Endo/exonuclease/phosphatase"/>
</dbReference>
<feature type="domain" description="Reverse transcriptase" evidence="2">
    <location>
        <begin position="494"/>
        <end position="600"/>
    </location>
</feature>
<evidence type="ECO:0000313" key="4">
    <source>
        <dbReference type="EMBL" id="KAK6160616.1"/>
    </source>
</evidence>
<dbReference type="CDD" id="cd01650">
    <property type="entry name" value="RT_nLTR_like"/>
    <property type="match status" value="1"/>
</dbReference>
<dbReference type="SUPFAM" id="SSF56672">
    <property type="entry name" value="DNA/RNA polymerases"/>
    <property type="match status" value="1"/>
</dbReference>
<evidence type="ECO:0000259" key="3">
    <source>
        <dbReference type="Pfam" id="PF03372"/>
    </source>
</evidence>
<keyword evidence="1" id="KW-1133">Transmembrane helix</keyword>